<name>A0A6M8N7F7_9BACT</name>
<comment type="caution">
    <text evidence="1">The sequence shown here is derived from an EMBL/GenBank/DDBJ whole genome shotgun (WGS) entry which is preliminary data.</text>
</comment>
<protein>
    <submittedName>
        <fullName evidence="1">Uncharacterized protein</fullName>
    </submittedName>
</protein>
<dbReference type="Proteomes" id="UP000290378">
    <property type="component" value="Unassembled WGS sequence"/>
</dbReference>
<gene>
    <name evidence="1" type="ORF">CP963_13390</name>
</gene>
<organism evidence="1 2">
    <name type="scientific">Arcobacter cloacae</name>
    <dbReference type="NCBI Taxonomy" id="1054034"/>
    <lineage>
        <taxon>Bacteria</taxon>
        <taxon>Pseudomonadati</taxon>
        <taxon>Campylobacterota</taxon>
        <taxon>Epsilonproteobacteria</taxon>
        <taxon>Campylobacterales</taxon>
        <taxon>Arcobacteraceae</taxon>
        <taxon>Arcobacter</taxon>
    </lineage>
</organism>
<dbReference type="PROSITE" id="PS51257">
    <property type="entry name" value="PROKAR_LIPOPROTEIN"/>
    <property type="match status" value="1"/>
</dbReference>
<dbReference type="RefSeq" id="WP_129014644.1">
    <property type="nucleotide sequence ID" value="NZ_CBCSEI010000029.1"/>
</dbReference>
<dbReference type="EMBL" id="NXII01000033">
    <property type="protein sequence ID" value="RXI37192.1"/>
    <property type="molecule type" value="Genomic_DNA"/>
</dbReference>
<keyword evidence="2" id="KW-1185">Reference proteome</keyword>
<evidence type="ECO:0000313" key="1">
    <source>
        <dbReference type="EMBL" id="RXI37192.1"/>
    </source>
</evidence>
<reference evidence="1 2" key="1">
    <citation type="submission" date="2017-09" db="EMBL/GenBank/DDBJ databases">
        <title>Genomics of the genus Arcobacter.</title>
        <authorList>
            <person name="Perez-Cataluna A."/>
            <person name="Figueras M.J."/>
            <person name="Salas-Masso N."/>
        </authorList>
    </citation>
    <scope>NUCLEOTIDE SEQUENCE [LARGE SCALE GENOMIC DNA]</scope>
    <source>
        <strain evidence="1 2">CECT 7834</strain>
    </source>
</reference>
<dbReference type="AlphaFoldDB" id="A0A6M8N7F7"/>
<proteinExistence type="predicted"/>
<accession>A0A6M8N7F7</accession>
<sequence length="99" mass="11205">MIKNLLLASCTIFLLSGCFGGEKENKWTAFIYPDKEDMKKNIKSPVTFATLEECKQVSISEIKKQNLEGIATFKCGLNCKYHDGMKLEICEEMLSSVEE</sequence>
<evidence type="ECO:0000313" key="2">
    <source>
        <dbReference type="Proteomes" id="UP000290378"/>
    </source>
</evidence>